<evidence type="ECO:0000256" key="1">
    <source>
        <dbReference type="SAM" id="MobiDB-lite"/>
    </source>
</evidence>
<feature type="compositionally biased region" description="Polar residues" evidence="1">
    <location>
        <begin position="316"/>
        <end position="330"/>
    </location>
</feature>
<feature type="compositionally biased region" description="Basic and acidic residues" evidence="1">
    <location>
        <begin position="479"/>
        <end position="493"/>
    </location>
</feature>
<dbReference type="AlphaFoldDB" id="A0A6A5S688"/>
<dbReference type="OrthoDB" id="3801063at2759"/>
<feature type="region of interest" description="Disordered" evidence="1">
    <location>
        <begin position="448"/>
        <end position="504"/>
    </location>
</feature>
<dbReference type="Proteomes" id="UP000800038">
    <property type="component" value="Unassembled WGS sequence"/>
</dbReference>
<sequence length="504" mass="54868">MANPVASAQAPLAALAAADPYQFDLLGHPTGFLFSNNLQAAYDHRHRQRSRPYLTPGSDFTIRTVAARQEEYIAEMMQAMFSSAAVRDKDTFNGCAMFIRGGPAGVSVADVEATCRLLFQKILEQCRFGWCGKTKSRATPADRSRTCEQRAADVLVALRHWKCICKDIFLDDDKIQELADAPLGVYRSKQDYVRNNKKKEETNAKRAKAAKELATLNGFITNSAALKDAPILSAHGQNDYIGFVAGPPNFSSAAHNETRVSSCPGKTPSYMEVSQDMSNGQSFGQDSKSLLIDSTSSKNRIAPTTTGTLPDAYRPSPNTNRPSDRPTVSGTAPAPYDTDETGTPGMLPKFVHRDQPQAFFPNPFMTSKGNQTNQNMPRTNIFNKEFYYHMHGTPIDPALLSPSATAAGDMNATMMSRKSDGPTFDNTTDANYNFGVFSLAAQMSNAHVPSGKSLSAPRGVKHKRTATMDKSSLATAPEAQRRKNCEKRGKVGEEEPAPAPTAAK</sequence>
<protein>
    <submittedName>
        <fullName evidence="2">Uncharacterized protein</fullName>
    </submittedName>
</protein>
<reference evidence="2" key="1">
    <citation type="journal article" date="2020" name="Stud. Mycol.">
        <title>101 Dothideomycetes genomes: a test case for predicting lifestyles and emergence of pathogens.</title>
        <authorList>
            <person name="Haridas S."/>
            <person name="Albert R."/>
            <person name="Binder M."/>
            <person name="Bloem J."/>
            <person name="Labutti K."/>
            <person name="Salamov A."/>
            <person name="Andreopoulos B."/>
            <person name="Baker S."/>
            <person name="Barry K."/>
            <person name="Bills G."/>
            <person name="Bluhm B."/>
            <person name="Cannon C."/>
            <person name="Castanera R."/>
            <person name="Culley D."/>
            <person name="Daum C."/>
            <person name="Ezra D."/>
            <person name="Gonzalez J."/>
            <person name="Henrissat B."/>
            <person name="Kuo A."/>
            <person name="Liang C."/>
            <person name="Lipzen A."/>
            <person name="Lutzoni F."/>
            <person name="Magnuson J."/>
            <person name="Mondo S."/>
            <person name="Nolan M."/>
            <person name="Ohm R."/>
            <person name="Pangilinan J."/>
            <person name="Park H.-J."/>
            <person name="Ramirez L."/>
            <person name="Alfaro M."/>
            <person name="Sun H."/>
            <person name="Tritt A."/>
            <person name="Yoshinaga Y."/>
            <person name="Zwiers L.-H."/>
            <person name="Turgeon B."/>
            <person name="Goodwin S."/>
            <person name="Spatafora J."/>
            <person name="Crous P."/>
            <person name="Grigoriev I."/>
        </authorList>
    </citation>
    <scope>NUCLEOTIDE SEQUENCE</scope>
    <source>
        <strain evidence="2">CBS 161.51</strain>
    </source>
</reference>
<keyword evidence="3" id="KW-1185">Reference proteome</keyword>
<gene>
    <name evidence="2" type="ORF">EJ02DRAFT_482016</name>
</gene>
<name>A0A6A5S688_9PLEO</name>
<dbReference type="EMBL" id="ML976206">
    <property type="protein sequence ID" value="KAF1936171.1"/>
    <property type="molecule type" value="Genomic_DNA"/>
</dbReference>
<evidence type="ECO:0000313" key="3">
    <source>
        <dbReference type="Proteomes" id="UP000800038"/>
    </source>
</evidence>
<accession>A0A6A5S688</accession>
<feature type="region of interest" description="Disordered" evidence="1">
    <location>
        <begin position="294"/>
        <end position="350"/>
    </location>
</feature>
<evidence type="ECO:0000313" key="2">
    <source>
        <dbReference type="EMBL" id="KAF1936171.1"/>
    </source>
</evidence>
<organism evidence="2 3">
    <name type="scientific">Clathrospora elynae</name>
    <dbReference type="NCBI Taxonomy" id="706981"/>
    <lineage>
        <taxon>Eukaryota</taxon>
        <taxon>Fungi</taxon>
        <taxon>Dikarya</taxon>
        <taxon>Ascomycota</taxon>
        <taxon>Pezizomycotina</taxon>
        <taxon>Dothideomycetes</taxon>
        <taxon>Pleosporomycetidae</taxon>
        <taxon>Pleosporales</taxon>
        <taxon>Diademaceae</taxon>
        <taxon>Clathrospora</taxon>
    </lineage>
</organism>
<proteinExistence type="predicted"/>
<feature type="compositionally biased region" description="Polar residues" evidence="1">
    <location>
        <begin position="294"/>
        <end position="308"/>
    </location>
</feature>